<protein>
    <recommendedName>
        <fullName evidence="3">Heterogeneous nuclear ribonucleoprotein K</fullName>
    </recommendedName>
</protein>
<dbReference type="GO" id="GO:0042981">
    <property type="term" value="P:regulation of apoptotic process"/>
    <property type="evidence" value="ECO:0007669"/>
    <property type="project" value="UniProtKB-ARBA"/>
</dbReference>
<feature type="compositionally biased region" description="Basic and acidic residues" evidence="20">
    <location>
        <begin position="20"/>
        <end position="39"/>
    </location>
</feature>
<dbReference type="Proteomes" id="UP000504632">
    <property type="component" value="Chromosome 1"/>
</dbReference>
<evidence type="ECO:0000256" key="2">
    <source>
        <dbReference type="ARBA" id="ARBA00004642"/>
    </source>
</evidence>
<evidence type="ECO:0000256" key="13">
    <source>
        <dbReference type="ARBA" id="ARBA00023125"/>
    </source>
</evidence>
<evidence type="ECO:0000256" key="12">
    <source>
        <dbReference type="ARBA" id="ARBA00023015"/>
    </source>
</evidence>
<gene>
    <name evidence="23" type="primary">hnrnpk</name>
</gene>
<evidence type="ECO:0000256" key="3">
    <source>
        <dbReference type="ARBA" id="ARBA00018447"/>
    </source>
</evidence>
<keyword evidence="12" id="KW-0805">Transcription regulation</keyword>
<dbReference type="CDD" id="cd22433">
    <property type="entry name" value="KH-I_HNRNPK_rpt2"/>
    <property type="match status" value="1"/>
</dbReference>
<dbReference type="InterPro" id="IPR004087">
    <property type="entry name" value="KH_dom"/>
</dbReference>
<evidence type="ECO:0000256" key="14">
    <source>
        <dbReference type="ARBA" id="ARBA00023159"/>
    </source>
</evidence>
<dbReference type="OrthoDB" id="1937934at2759"/>
<reference evidence="23" key="1">
    <citation type="submission" date="2025-08" db="UniProtKB">
        <authorList>
            <consortium name="RefSeq"/>
        </authorList>
    </citation>
    <scope>IDENTIFICATION</scope>
</reference>
<dbReference type="CTD" id="3190"/>
<organism evidence="22 23">
    <name type="scientific">Chanos chanos</name>
    <name type="common">Milkfish</name>
    <name type="synonym">Mugil chanos</name>
    <dbReference type="NCBI Taxonomy" id="29144"/>
    <lineage>
        <taxon>Eukaryota</taxon>
        <taxon>Metazoa</taxon>
        <taxon>Chordata</taxon>
        <taxon>Craniata</taxon>
        <taxon>Vertebrata</taxon>
        <taxon>Euteleostomi</taxon>
        <taxon>Actinopterygii</taxon>
        <taxon>Neopterygii</taxon>
        <taxon>Teleostei</taxon>
        <taxon>Ostariophysi</taxon>
        <taxon>Gonorynchiformes</taxon>
        <taxon>Chanidae</taxon>
        <taxon>Chanos</taxon>
    </lineage>
</organism>
<dbReference type="RefSeq" id="XP_030629501.1">
    <property type="nucleotide sequence ID" value="XM_030773641.1"/>
</dbReference>
<feature type="region of interest" description="Disordered" evidence="20">
    <location>
        <begin position="1"/>
        <end position="39"/>
    </location>
</feature>
<dbReference type="GO" id="GO:0006355">
    <property type="term" value="P:regulation of DNA-templated transcription"/>
    <property type="evidence" value="ECO:0007669"/>
    <property type="project" value="UniProtKB-ARBA"/>
</dbReference>
<keyword evidence="7" id="KW-0597">Phosphoprotein</keyword>
<dbReference type="PANTHER" id="PTHR10288">
    <property type="entry name" value="KH DOMAIN CONTAINING RNA BINDING PROTEIN"/>
    <property type="match status" value="1"/>
</dbReference>
<keyword evidence="11 19" id="KW-0694">RNA-binding</keyword>
<dbReference type="InterPro" id="IPR004088">
    <property type="entry name" value="KH_dom_type_1"/>
</dbReference>
<keyword evidence="4" id="KW-0488">Methylation</keyword>
<evidence type="ECO:0000256" key="8">
    <source>
        <dbReference type="ARBA" id="ARBA00022664"/>
    </source>
</evidence>
<dbReference type="GeneID" id="115811438"/>
<dbReference type="GO" id="GO:0005654">
    <property type="term" value="C:nucleoplasm"/>
    <property type="evidence" value="ECO:0007669"/>
    <property type="project" value="UniProtKB-SubCell"/>
</dbReference>
<evidence type="ECO:0000313" key="23">
    <source>
        <dbReference type="RefSeq" id="XP_030629501.1"/>
    </source>
</evidence>
<keyword evidence="5" id="KW-0963">Cytoplasm</keyword>
<keyword evidence="18 23" id="KW-0687">Ribonucleoprotein</keyword>
<dbReference type="GO" id="GO:0003677">
    <property type="term" value="F:DNA binding"/>
    <property type="evidence" value="ECO:0007669"/>
    <property type="project" value="UniProtKB-KW"/>
</dbReference>
<dbReference type="SMART" id="SM00322">
    <property type="entry name" value="KH"/>
    <property type="match status" value="3"/>
</dbReference>
<feature type="region of interest" description="Disordered" evidence="20">
    <location>
        <begin position="224"/>
        <end position="357"/>
    </location>
</feature>
<keyword evidence="6" id="KW-0678">Repressor</keyword>
<dbReference type="GO" id="GO:0005737">
    <property type="term" value="C:cytoplasm"/>
    <property type="evidence" value="ECO:0007669"/>
    <property type="project" value="UniProtKB-SubCell"/>
</dbReference>
<dbReference type="GO" id="GO:0003723">
    <property type="term" value="F:RNA binding"/>
    <property type="evidence" value="ECO:0007669"/>
    <property type="project" value="UniProtKB-UniRule"/>
</dbReference>
<dbReference type="GO" id="GO:0008380">
    <property type="term" value="P:RNA splicing"/>
    <property type="evidence" value="ECO:0007669"/>
    <property type="project" value="UniProtKB-KW"/>
</dbReference>
<evidence type="ECO:0000256" key="4">
    <source>
        <dbReference type="ARBA" id="ARBA00022481"/>
    </source>
</evidence>
<evidence type="ECO:0000256" key="11">
    <source>
        <dbReference type="ARBA" id="ARBA00022884"/>
    </source>
</evidence>
<evidence type="ECO:0000256" key="1">
    <source>
        <dbReference type="ARBA" id="ARBA00004496"/>
    </source>
</evidence>
<evidence type="ECO:0000256" key="20">
    <source>
        <dbReference type="SAM" id="MobiDB-lite"/>
    </source>
</evidence>
<keyword evidence="10" id="KW-0677">Repeat</keyword>
<feature type="domain" description="K Homology" evidence="21">
    <location>
        <begin position="120"/>
        <end position="191"/>
    </location>
</feature>
<dbReference type="AlphaFoldDB" id="A0A6J2VE41"/>
<feature type="compositionally biased region" description="Basic and acidic residues" evidence="20">
    <location>
        <begin position="304"/>
        <end position="335"/>
    </location>
</feature>
<feature type="compositionally biased region" description="Basic and acidic residues" evidence="20">
    <location>
        <begin position="1"/>
        <end position="11"/>
    </location>
</feature>
<evidence type="ECO:0000256" key="7">
    <source>
        <dbReference type="ARBA" id="ARBA00022553"/>
    </source>
</evidence>
<feature type="domain" description="K Homology" evidence="21">
    <location>
        <begin position="366"/>
        <end position="436"/>
    </location>
</feature>
<keyword evidence="8" id="KW-0507">mRNA processing</keyword>
<dbReference type="FunFam" id="3.30.1370.10:FF:000023">
    <property type="entry name" value="Heterogeneous nuclear ribonucleoprotein K, like"/>
    <property type="match status" value="1"/>
</dbReference>
<keyword evidence="15" id="KW-0804">Transcription</keyword>
<keyword evidence="22" id="KW-1185">Reference proteome</keyword>
<dbReference type="GO" id="GO:0010629">
    <property type="term" value="P:negative regulation of gene expression"/>
    <property type="evidence" value="ECO:0007669"/>
    <property type="project" value="UniProtKB-ARBA"/>
</dbReference>
<dbReference type="Gene3D" id="3.30.1370.10">
    <property type="entry name" value="K Homology domain, type 1"/>
    <property type="match status" value="3"/>
</dbReference>
<keyword evidence="17" id="KW-0539">Nucleus</keyword>
<evidence type="ECO:0000259" key="21">
    <source>
        <dbReference type="SMART" id="SM00322"/>
    </source>
</evidence>
<feature type="compositionally biased region" description="Basic and acidic residues" evidence="20">
    <location>
        <begin position="263"/>
        <end position="272"/>
    </location>
</feature>
<dbReference type="CDD" id="cd22434">
    <property type="entry name" value="KH-I_HNRNPK_rpt3"/>
    <property type="match status" value="1"/>
</dbReference>
<accession>A0A6J2VE41</accession>
<keyword evidence="13" id="KW-0238">DNA-binding</keyword>
<dbReference type="SUPFAM" id="SSF54791">
    <property type="entry name" value="Eukaryotic type KH-domain (KH-domain type I)"/>
    <property type="match status" value="3"/>
</dbReference>
<dbReference type="FunFam" id="3.30.1370.10:FF:000025">
    <property type="entry name" value="Heterogeneous nuclear ribonucleoprotein K, like"/>
    <property type="match status" value="1"/>
</dbReference>
<evidence type="ECO:0000256" key="5">
    <source>
        <dbReference type="ARBA" id="ARBA00022490"/>
    </source>
</evidence>
<comment type="subcellular location">
    <subcellularLocation>
        <location evidence="1">Cytoplasm</location>
    </subcellularLocation>
    <subcellularLocation>
        <location evidence="2">Nucleus</location>
        <location evidence="2">Nucleoplasm</location>
    </subcellularLocation>
</comment>
<dbReference type="GO" id="GO:0006397">
    <property type="term" value="P:mRNA processing"/>
    <property type="evidence" value="ECO:0007669"/>
    <property type="project" value="UniProtKB-KW"/>
</dbReference>
<keyword evidence="14" id="KW-0010">Activator</keyword>
<evidence type="ECO:0000256" key="15">
    <source>
        <dbReference type="ARBA" id="ARBA00023163"/>
    </source>
</evidence>
<evidence type="ECO:0000256" key="9">
    <source>
        <dbReference type="ARBA" id="ARBA00022728"/>
    </source>
</evidence>
<name>A0A6J2VE41_CHACN</name>
<evidence type="ECO:0000313" key="22">
    <source>
        <dbReference type="Proteomes" id="UP000504632"/>
    </source>
</evidence>
<evidence type="ECO:0000256" key="16">
    <source>
        <dbReference type="ARBA" id="ARBA00023187"/>
    </source>
</evidence>
<dbReference type="GO" id="GO:0005681">
    <property type="term" value="C:spliceosomal complex"/>
    <property type="evidence" value="ECO:0007669"/>
    <property type="project" value="UniProtKB-KW"/>
</dbReference>
<evidence type="ECO:0000256" key="6">
    <source>
        <dbReference type="ARBA" id="ARBA00022491"/>
    </source>
</evidence>
<dbReference type="InterPro" id="IPR036612">
    <property type="entry name" value="KH_dom_type_1_sf"/>
</dbReference>
<evidence type="ECO:0000256" key="10">
    <source>
        <dbReference type="ARBA" id="ARBA00022737"/>
    </source>
</evidence>
<evidence type="ECO:0000256" key="18">
    <source>
        <dbReference type="ARBA" id="ARBA00023274"/>
    </source>
</evidence>
<keyword evidence="9" id="KW-0747">Spliceosome</keyword>
<sequence>MEAENEHREGETTFSNTESNGKRPAEDPDEEKSFKRSRNSDDMVELRVLLQSKNAGAVIGKGGKNIKALRTDYNATVSVPDSSGPERILSISADIPTVAEILLKIIPTLEEYQHHKGVDFDCELRLLIHQSLAGSIIGVKGAKIKELRESTQTTIKLFQECCPQSTDRVVLVGGKAQRVVECIKTMLELIVEAPIKGRSQPYDPNFYDETYDYGGFPMMFEERGRRPMGGFPSRGRGGGGGGGGGFDRMPPGGGRGGHHMPPSRRDYDDMSPRRGPPPLPQGRGGRGGGRPPRNHPMGPPHHRRGDDHYSFESHRHHPDSRQKGDRRGRPGDRYGDSMNEGGYDSNSSWDSYPSGGRGNYGDMGGPVITTQVTIPKDLAGSIIGKGGQRIKQIRHESGASIKIDEPLQGSEDRIITITGTQDQIQNAQYLLQNSVKQYSGRFF</sequence>
<dbReference type="Pfam" id="PF00013">
    <property type="entry name" value="KH_1"/>
    <property type="match status" value="3"/>
</dbReference>
<keyword evidence="16" id="KW-0508">mRNA splicing</keyword>
<evidence type="ECO:0000256" key="19">
    <source>
        <dbReference type="PROSITE-ProRule" id="PRU00117"/>
    </source>
</evidence>
<dbReference type="CDD" id="cd22432">
    <property type="entry name" value="KH-I_HNRNPK_rpt1"/>
    <property type="match status" value="1"/>
</dbReference>
<feature type="compositionally biased region" description="Gly residues" evidence="20">
    <location>
        <begin position="235"/>
        <end position="255"/>
    </location>
</feature>
<dbReference type="FunFam" id="3.30.1370.10:FF:000021">
    <property type="entry name" value="Heterogeneous nuclear ribonucleoprotein K, like"/>
    <property type="match status" value="1"/>
</dbReference>
<feature type="domain" description="K Homology" evidence="21">
    <location>
        <begin position="42"/>
        <end position="107"/>
    </location>
</feature>
<proteinExistence type="predicted"/>
<dbReference type="Pfam" id="PF08067">
    <property type="entry name" value="ROKNT"/>
    <property type="match status" value="1"/>
</dbReference>
<dbReference type="PROSITE" id="PS50084">
    <property type="entry name" value="KH_TYPE_1"/>
    <property type="match status" value="3"/>
</dbReference>
<dbReference type="InterPro" id="IPR012987">
    <property type="entry name" value="ROK_N"/>
</dbReference>
<evidence type="ECO:0000256" key="17">
    <source>
        <dbReference type="ARBA" id="ARBA00023242"/>
    </source>
</evidence>